<evidence type="ECO:0000313" key="4">
    <source>
        <dbReference type="EMBL" id="SDW74480.1"/>
    </source>
</evidence>
<dbReference type="OrthoDB" id="2991180at2"/>
<accession>A0A1H2W1N1</accession>
<evidence type="ECO:0000256" key="2">
    <source>
        <dbReference type="SAM" id="MobiDB-lite"/>
    </source>
</evidence>
<feature type="transmembrane region" description="Helical" evidence="3">
    <location>
        <begin position="41"/>
        <end position="63"/>
    </location>
</feature>
<dbReference type="Pfam" id="PF04977">
    <property type="entry name" value="DivIC"/>
    <property type="match status" value="1"/>
</dbReference>
<feature type="region of interest" description="Disordered" evidence="2">
    <location>
        <begin position="1"/>
        <end position="30"/>
    </location>
</feature>
<evidence type="ECO:0000256" key="1">
    <source>
        <dbReference type="SAM" id="Coils"/>
    </source>
</evidence>
<dbReference type="PANTHER" id="PTHR40027:SF1">
    <property type="entry name" value="CELL DIVISION PROTEIN DIVIC"/>
    <property type="match status" value="1"/>
</dbReference>
<keyword evidence="3" id="KW-0812">Transmembrane</keyword>
<dbReference type="InterPro" id="IPR007060">
    <property type="entry name" value="FtsL/DivIC"/>
</dbReference>
<dbReference type="STRING" id="1122204.SAMN05421781_2221"/>
<dbReference type="EMBL" id="FNNC01000005">
    <property type="protein sequence ID" value="SDW74480.1"/>
    <property type="molecule type" value="Genomic_DNA"/>
</dbReference>
<dbReference type="AlphaFoldDB" id="A0A1H2W1N1"/>
<keyword evidence="5" id="KW-1185">Reference proteome</keyword>
<dbReference type="InterPro" id="IPR039076">
    <property type="entry name" value="DivIC"/>
</dbReference>
<keyword evidence="3" id="KW-0472">Membrane</keyword>
<sequence>MIEEKKKVTNIHRPHSHQQTQTDARKEAAVQKQRRGLKKRMTALTVVTAFVVILMGITLFSQWQTIAANNEEQQQMEEQMVNLEDKEADLNQQVEDYNDLDYIAEVAREEYYLTKEGETLYKLPESDSSN</sequence>
<gene>
    <name evidence="4" type="ORF">SAMN05421781_2221</name>
</gene>
<feature type="coiled-coil region" evidence="1">
    <location>
        <begin position="66"/>
        <end position="100"/>
    </location>
</feature>
<keyword evidence="4" id="KW-0131">Cell cycle</keyword>
<organism evidence="4 5">
    <name type="scientific">Marinococcus luteus</name>
    <dbReference type="NCBI Taxonomy" id="1122204"/>
    <lineage>
        <taxon>Bacteria</taxon>
        <taxon>Bacillati</taxon>
        <taxon>Bacillota</taxon>
        <taxon>Bacilli</taxon>
        <taxon>Bacillales</taxon>
        <taxon>Bacillaceae</taxon>
        <taxon>Marinococcus</taxon>
    </lineage>
</organism>
<protein>
    <submittedName>
        <fullName evidence="4">Cell division protein DivIC</fullName>
    </submittedName>
</protein>
<dbReference type="RefSeq" id="WP_091615010.1">
    <property type="nucleotide sequence ID" value="NZ_FNNC01000005.1"/>
</dbReference>
<evidence type="ECO:0000256" key="3">
    <source>
        <dbReference type="SAM" id="Phobius"/>
    </source>
</evidence>
<name>A0A1H2W1N1_9BACI</name>
<proteinExistence type="predicted"/>
<keyword evidence="1" id="KW-0175">Coiled coil</keyword>
<dbReference type="GO" id="GO:0051301">
    <property type="term" value="P:cell division"/>
    <property type="evidence" value="ECO:0007669"/>
    <property type="project" value="UniProtKB-KW"/>
</dbReference>
<reference evidence="4 5" key="1">
    <citation type="submission" date="2016-10" db="EMBL/GenBank/DDBJ databases">
        <authorList>
            <person name="de Groot N.N."/>
        </authorList>
    </citation>
    <scope>NUCLEOTIDE SEQUENCE [LARGE SCALE GENOMIC DNA]</scope>
    <source>
        <strain evidence="4 5">DSM 23126</strain>
    </source>
</reference>
<evidence type="ECO:0000313" key="5">
    <source>
        <dbReference type="Proteomes" id="UP000199488"/>
    </source>
</evidence>
<keyword evidence="4" id="KW-0132">Cell division</keyword>
<dbReference type="Proteomes" id="UP000199488">
    <property type="component" value="Unassembled WGS sequence"/>
</dbReference>
<dbReference type="PANTHER" id="PTHR40027">
    <property type="entry name" value="CELL DIVISION PROTEIN DIVIC"/>
    <property type="match status" value="1"/>
</dbReference>
<keyword evidence="3" id="KW-1133">Transmembrane helix</keyword>